<keyword evidence="4 11" id="KW-0548">Nucleotidyltransferase</keyword>
<comment type="caution">
    <text evidence="15">The sequence shown here is derived from an EMBL/GenBank/DDBJ whole genome shotgun (WGS) entry which is preliminary data.</text>
</comment>
<evidence type="ECO:0000256" key="7">
    <source>
        <dbReference type="ARBA" id="ARBA00022800"/>
    </source>
</evidence>
<dbReference type="GO" id="GO:0000049">
    <property type="term" value="F:tRNA binding"/>
    <property type="evidence" value="ECO:0007669"/>
    <property type="project" value="UniProtKB-UniRule"/>
</dbReference>
<dbReference type="RefSeq" id="WP_004260421.1">
    <property type="nucleotide sequence ID" value="NZ_AMQS01000023.1"/>
</dbReference>
<keyword evidence="9 11" id="KW-0460">Magnesium</keyword>
<dbReference type="Proteomes" id="UP000006787">
    <property type="component" value="Unassembled WGS sequence"/>
</dbReference>
<feature type="domain" description="CCA-adding enzyme C-terminal" evidence="14">
    <location>
        <begin position="251"/>
        <end position="393"/>
    </location>
</feature>
<dbReference type="Gene3D" id="3.30.460.10">
    <property type="entry name" value="Beta Polymerase, domain 2"/>
    <property type="match status" value="1"/>
</dbReference>
<dbReference type="AlphaFoldDB" id="K2NUE1"/>
<feature type="binding site" evidence="11">
    <location>
        <position position="168"/>
    </location>
    <ligand>
        <name>ATP</name>
        <dbReference type="ChEBI" id="CHEBI:30616"/>
    </ligand>
</feature>
<feature type="domain" description="Poly A polymerase head" evidence="12">
    <location>
        <begin position="27"/>
        <end position="150"/>
    </location>
</feature>
<dbReference type="NCBIfam" id="NF009814">
    <property type="entry name" value="PRK13299.1"/>
    <property type="match status" value="1"/>
</dbReference>
<dbReference type="Pfam" id="PF13735">
    <property type="entry name" value="tRNA_NucTran2_2"/>
    <property type="match status" value="1"/>
</dbReference>
<comment type="cofactor">
    <cofactor evidence="1 11">
        <name>Mg(2+)</name>
        <dbReference type="ChEBI" id="CHEBI:18420"/>
    </cofactor>
</comment>
<feature type="binding site" evidence="11">
    <location>
        <position position="32"/>
    </location>
    <ligand>
        <name>CTP</name>
        <dbReference type="ChEBI" id="CHEBI:37563"/>
    </ligand>
</feature>
<dbReference type="InterPro" id="IPR043519">
    <property type="entry name" value="NT_sf"/>
</dbReference>
<keyword evidence="2 11" id="KW-0808">Transferase</keyword>
<dbReference type="Gene3D" id="1.10.246.80">
    <property type="match status" value="1"/>
</dbReference>
<dbReference type="GO" id="GO:0001680">
    <property type="term" value="P:tRNA 3'-terminal CCA addition"/>
    <property type="evidence" value="ECO:0007669"/>
    <property type="project" value="UniProtKB-UniRule"/>
</dbReference>
<comment type="catalytic activity">
    <reaction evidence="11">
        <text>a tRNA with a 3' CCA end + 2 CTP + ATP = a tRNA with a 3' CCACCA end + 3 diphosphate</text>
        <dbReference type="Rhea" id="RHEA:76235"/>
        <dbReference type="Rhea" id="RHEA-COMP:10468"/>
        <dbReference type="Rhea" id="RHEA-COMP:18655"/>
        <dbReference type="ChEBI" id="CHEBI:30616"/>
        <dbReference type="ChEBI" id="CHEBI:33019"/>
        <dbReference type="ChEBI" id="CHEBI:37563"/>
        <dbReference type="ChEBI" id="CHEBI:83071"/>
        <dbReference type="ChEBI" id="CHEBI:195187"/>
    </reaction>
</comment>
<dbReference type="InterPro" id="IPR023068">
    <property type="entry name" value="CCA-adding_enz_firmicutes"/>
</dbReference>
<dbReference type="HAMAP" id="MF_01263">
    <property type="entry name" value="CCA_bact_type3"/>
    <property type="match status" value="1"/>
</dbReference>
<feature type="binding site" evidence="11">
    <location>
        <position position="47"/>
    </location>
    <ligand>
        <name>Mg(2+)</name>
        <dbReference type="ChEBI" id="CHEBI:18420"/>
    </ligand>
</feature>
<feature type="domain" description="tRNA nucleotidyltransferase/poly(A) polymerase RNA and SrmB- binding" evidence="13">
    <location>
        <begin position="177"/>
        <end position="236"/>
    </location>
</feature>
<feature type="binding site" evidence="11">
    <location>
        <position position="32"/>
    </location>
    <ligand>
        <name>ATP</name>
        <dbReference type="ChEBI" id="CHEBI:30616"/>
    </ligand>
</feature>
<dbReference type="GO" id="GO:0004810">
    <property type="term" value="F:CCA tRNA nucleotidyltransferase activity"/>
    <property type="evidence" value="ECO:0007669"/>
    <property type="project" value="UniProtKB-UniRule"/>
</dbReference>
<keyword evidence="6 11" id="KW-0547">Nucleotide-binding</keyword>
<accession>K2NUE1</accession>
<dbReference type="Gene3D" id="1.20.58.560">
    <property type="match status" value="1"/>
</dbReference>
<dbReference type="InterPro" id="IPR002646">
    <property type="entry name" value="PolA_pol_head_dom"/>
</dbReference>
<protein>
    <recommendedName>
        <fullName evidence="11">CCA-adding enzyme</fullName>
        <ecNumber evidence="11">2.7.7.72</ecNumber>
    </recommendedName>
    <alternativeName>
        <fullName evidence="11">CCA tRNA nucleotidyltransferase</fullName>
    </alternativeName>
    <alternativeName>
        <fullName evidence="11">tRNA CCA-pyrophosphorylase</fullName>
    </alternativeName>
    <alternativeName>
        <fullName evidence="11">tRNA adenylyl-/cytidylyl- transferase</fullName>
    </alternativeName>
    <alternativeName>
        <fullName evidence="11">tRNA nucleotidyltransferase</fullName>
    </alternativeName>
    <alternativeName>
        <fullName evidence="11">tRNA-NT</fullName>
    </alternativeName>
</protein>
<gene>
    <name evidence="11" type="primary">cca</name>
    <name evidence="15" type="ORF">C426_1556</name>
</gene>
<feature type="binding site" evidence="11">
    <location>
        <position position="168"/>
    </location>
    <ligand>
        <name>CTP</name>
        <dbReference type="ChEBI" id="CHEBI:37563"/>
    </ligand>
</feature>
<comment type="function">
    <text evidence="11">Catalyzes the addition and repair of the essential 3'-terminal CCA sequence in tRNAs without using a nucleic acid template. Adds these three nucleotides in the order of C, C, and A to the tRNA nucleotide-73, using CTP and ATP as substrates and producing inorganic pyrophosphate. tRNA 3'-terminal CCA addition is required both for tRNA processing and repair. Also involved in tRNA surveillance by mediating tandem CCA addition to generate a CCACCA at the 3' terminus of unstable tRNAs. While stable tRNAs receive only 3'-terminal CCA, unstable tRNAs are marked with CCACCA and rapidly degraded.</text>
</comment>
<sequence length="398" mass="45428">MILENLPSEFVQALPVLEKIQAHGFEAYFVGGSVRDVLLQRPIHDVDIATSAYPAETKAIFPHTIDVGIEHGTVLVLAGKSEAEHYEITTFRTESAYTDYRRPDSVDFVRELSEDLKRRDFTINAFAMDTHGQVIDMFDGLSDLAAARLRAVGAPAERFNEDALRIMRAMRFVATLNFDIEEETFKAMKERAHLLSKISIERIFIELDKLLLAKNWKKGLEILLTSQAYELLPDLQEQAISKLIQSIDGDFTFKNSAQAWAALLVHFEQINVKAFLKKWKVSNDFIKYVYDLTEAYKLEAWSLESLYRYGLEKVTLVDQLKLAEGKQIDGEQARLYDEQLQIHHKSEIAVTGNDIIQTLGIKPGPELGKILHQIEGMIVKNQLKNDRNKILTYIKEIL</sequence>
<keyword evidence="3 11" id="KW-0819">tRNA processing</keyword>
<feature type="binding site" evidence="11">
    <location>
        <position position="35"/>
    </location>
    <ligand>
        <name>CTP</name>
        <dbReference type="ChEBI" id="CHEBI:37563"/>
    </ligand>
</feature>
<proteinExistence type="inferred from homology"/>
<dbReference type="SUPFAM" id="SSF81891">
    <property type="entry name" value="Poly A polymerase C-terminal region-like"/>
    <property type="match status" value="1"/>
</dbReference>
<keyword evidence="5 11" id="KW-0479">Metal-binding</keyword>
<keyword evidence="10 11" id="KW-0694">RNA-binding</keyword>
<dbReference type="GO" id="GO:0005524">
    <property type="term" value="F:ATP binding"/>
    <property type="evidence" value="ECO:0007669"/>
    <property type="project" value="UniProtKB-UniRule"/>
</dbReference>
<evidence type="ECO:0000256" key="6">
    <source>
        <dbReference type="ARBA" id="ARBA00022741"/>
    </source>
</evidence>
<feature type="binding site" evidence="11">
    <location>
        <position position="162"/>
    </location>
    <ligand>
        <name>CTP</name>
        <dbReference type="ChEBI" id="CHEBI:37563"/>
    </ligand>
</feature>
<dbReference type="GO" id="GO:0160016">
    <property type="term" value="F:CCACCA tRNA nucleotidyltransferase activity"/>
    <property type="evidence" value="ECO:0007669"/>
    <property type="project" value="RHEA"/>
</dbReference>
<dbReference type="GO" id="GO:0042245">
    <property type="term" value="P:RNA repair"/>
    <property type="evidence" value="ECO:0007669"/>
    <property type="project" value="UniProtKB-KW"/>
</dbReference>
<dbReference type="InterPro" id="IPR032810">
    <property type="entry name" value="CCA-adding_enz_C"/>
</dbReference>
<name>K2NUE1_9LACT</name>
<evidence type="ECO:0000259" key="14">
    <source>
        <dbReference type="Pfam" id="PF13735"/>
    </source>
</evidence>
<dbReference type="PANTHER" id="PTHR46173">
    <property type="entry name" value="CCA TRNA NUCLEOTIDYLTRANSFERASE 1, MITOCHONDRIAL"/>
    <property type="match status" value="1"/>
</dbReference>
<reference evidence="15 16" key="1">
    <citation type="journal article" date="2012" name="J. Bacteriol.">
        <title>Genome Sequence of the Bacteriocin-Producing Strain Lactococcus garvieae DCC43.</title>
        <authorList>
            <person name="Gabrielsen C."/>
            <person name="Brede D.A."/>
            <person name="Hernandez P.E."/>
            <person name="Nes I.F."/>
            <person name="Diep D.B."/>
        </authorList>
    </citation>
    <scope>NUCLEOTIDE SEQUENCE [LARGE SCALE GENOMIC DNA]</scope>
    <source>
        <strain evidence="15 16">DCC43</strain>
    </source>
</reference>
<comment type="similarity">
    <text evidence="11">Belongs to the tRNA nucleotidyltransferase/poly(A) polymerase family. Bacterial CCA-adding enzyme type 3 subfamily.</text>
</comment>
<organism evidence="15 16">
    <name type="scientific">Lactococcus garvieae DCC43</name>
    <dbReference type="NCBI Taxonomy" id="1231377"/>
    <lineage>
        <taxon>Bacteria</taxon>
        <taxon>Bacillati</taxon>
        <taxon>Bacillota</taxon>
        <taxon>Bacilli</taxon>
        <taxon>Lactobacillales</taxon>
        <taxon>Streptococcaceae</taxon>
        <taxon>Lactococcus</taxon>
    </lineage>
</organism>
<evidence type="ECO:0000259" key="12">
    <source>
        <dbReference type="Pfam" id="PF01743"/>
    </source>
</evidence>
<feature type="binding site" evidence="11">
    <location>
        <position position="45"/>
    </location>
    <ligand>
        <name>Mg(2+)</name>
        <dbReference type="ChEBI" id="CHEBI:18420"/>
    </ligand>
</feature>
<evidence type="ECO:0000313" key="15">
    <source>
        <dbReference type="EMBL" id="EKF51113.1"/>
    </source>
</evidence>
<feature type="binding site" evidence="11">
    <location>
        <position position="165"/>
    </location>
    <ligand>
        <name>ATP</name>
        <dbReference type="ChEBI" id="CHEBI:30616"/>
    </ligand>
</feature>
<dbReference type="SUPFAM" id="SSF81301">
    <property type="entry name" value="Nucleotidyltransferase"/>
    <property type="match status" value="1"/>
</dbReference>
<evidence type="ECO:0000256" key="3">
    <source>
        <dbReference type="ARBA" id="ARBA00022694"/>
    </source>
</evidence>
<comment type="miscellaneous">
    <text evidence="11">A single active site specifically recognizes both ATP and CTP and is responsible for their addition.</text>
</comment>
<feature type="binding site" evidence="11">
    <location>
        <position position="165"/>
    </location>
    <ligand>
        <name>CTP</name>
        <dbReference type="ChEBI" id="CHEBI:37563"/>
    </ligand>
</feature>
<dbReference type="EC" id="2.7.7.72" evidence="11"/>
<dbReference type="Pfam" id="PF01743">
    <property type="entry name" value="PolyA_pol"/>
    <property type="match status" value="1"/>
</dbReference>
<feature type="binding site" evidence="11">
    <location>
        <position position="35"/>
    </location>
    <ligand>
        <name>ATP</name>
        <dbReference type="ChEBI" id="CHEBI:30616"/>
    </ligand>
</feature>
<dbReference type="InterPro" id="IPR032828">
    <property type="entry name" value="PolyA_RNA-bd"/>
</dbReference>
<evidence type="ECO:0000256" key="2">
    <source>
        <dbReference type="ARBA" id="ARBA00022679"/>
    </source>
</evidence>
<dbReference type="PANTHER" id="PTHR46173:SF1">
    <property type="entry name" value="CCA TRNA NUCLEOTIDYLTRANSFERASE 1, MITOCHONDRIAL"/>
    <property type="match status" value="1"/>
</dbReference>
<evidence type="ECO:0000256" key="5">
    <source>
        <dbReference type="ARBA" id="ARBA00022723"/>
    </source>
</evidence>
<evidence type="ECO:0000256" key="1">
    <source>
        <dbReference type="ARBA" id="ARBA00001946"/>
    </source>
</evidence>
<feature type="binding site" evidence="11">
    <location>
        <position position="171"/>
    </location>
    <ligand>
        <name>ATP</name>
        <dbReference type="ChEBI" id="CHEBI:30616"/>
    </ligand>
</feature>
<comment type="catalytic activity">
    <reaction evidence="11">
        <text>a tRNA precursor + 2 CTP + ATP = a tRNA with a 3' CCA end + 3 diphosphate</text>
        <dbReference type="Rhea" id="RHEA:14433"/>
        <dbReference type="Rhea" id="RHEA-COMP:10465"/>
        <dbReference type="Rhea" id="RHEA-COMP:10468"/>
        <dbReference type="ChEBI" id="CHEBI:30616"/>
        <dbReference type="ChEBI" id="CHEBI:33019"/>
        <dbReference type="ChEBI" id="CHEBI:37563"/>
        <dbReference type="ChEBI" id="CHEBI:74896"/>
        <dbReference type="ChEBI" id="CHEBI:83071"/>
        <dbReference type="EC" id="2.7.7.72"/>
    </reaction>
</comment>
<evidence type="ECO:0000256" key="9">
    <source>
        <dbReference type="ARBA" id="ARBA00022842"/>
    </source>
</evidence>
<evidence type="ECO:0000256" key="10">
    <source>
        <dbReference type="ARBA" id="ARBA00022884"/>
    </source>
</evidence>
<feature type="binding site" evidence="11">
    <location>
        <position position="119"/>
    </location>
    <ligand>
        <name>ATP</name>
        <dbReference type="ChEBI" id="CHEBI:30616"/>
    </ligand>
</feature>
<dbReference type="PATRIC" id="fig|1231377.3.peg.1548"/>
<feature type="binding site" evidence="11">
    <location>
        <position position="162"/>
    </location>
    <ligand>
        <name>ATP</name>
        <dbReference type="ChEBI" id="CHEBI:30616"/>
    </ligand>
</feature>
<evidence type="ECO:0000256" key="4">
    <source>
        <dbReference type="ARBA" id="ARBA00022695"/>
    </source>
</evidence>
<evidence type="ECO:0000256" key="11">
    <source>
        <dbReference type="HAMAP-Rule" id="MF_01263"/>
    </source>
</evidence>
<dbReference type="InterPro" id="IPR050264">
    <property type="entry name" value="Bact_CCA-adding_enz_type3_sf"/>
</dbReference>
<feature type="binding site" evidence="11">
    <location>
        <position position="171"/>
    </location>
    <ligand>
        <name>CTP</name>
        <dbReference type="ChEBI" id="CHEBI:37563"/>
    </ligand>
</feature>
<feature type="binding site" evidence="11">
    <location>
        <position position="119"/>
    </location>
    <ligand>
        <name>CTP</name>
        <dbReference type="ChEBI" id="CHEBI:37563"/>
    </ligand>
</feature>
<comment type="subunit">
    <text evidence="11">Homodimer.</text>
</comment>
<dbReference type="Pfam" id="PF12627">
    <property type="entry name" value="PolyA_pol_RNAbd"/>
    <property type="match status" value="1"/>
</dbReference>
<evidence type="ECO:0000313" key="16">
    <source>
        <dbReference type="Proteomes" id="UP000006787"/>
    </source>
</evidence>
<evidence type="ECO:0000259" key="13">
    <source>
        <dbReference type="Pfam" id="PF12627"/>
    </source>
</evidence>
<keyword evidence="8 11" id="KW-0067">ATP-binding</keyword>
<dbReference type="GO" id="GO:0000287">
    <property type="term" value="F:magnesium ion binding"/>
    <property type="evidence" value="ECO:0007669"/>
    <property type="project" value="UniProtKB-UniRule"/>
</dbReference>
<evidence type="ECO:0000256" key="8">
    <source>
        <dbReference type="ARBA" id="ARBA00022840"/>
    </source>
</evidence>
<keyword evidence="7 11" id="KW-0692">RNA repair</keyword>
<dbReference type="eggNOG" id="COG0617">
    <property type="taxonomic scope" value="Bacteria"/>
</dbReference>
<dbReference type="Gene3D" id="1.10.110.30">
    <property type="match status" value="1"/>
</dbReference>
<dbReference type="EMBL" id="AMQS01000023">
    <property type="protein sequence ID" value="EKF51113.1"/>
    <property type="molecule type" value="Genomic_DNA"/>
</dbReference>
<dbReference type="CDD" id="cd05398">
    <property type="entry name" value="NT_ClassII-CCAase"/>
    <property type="match status" value="1"/>
</dbReference>